<evidence type="ECO:0000256" key="1">
    <source>
        <dbReference type="SAM" id="Coils"/>
    </source>
</evidence>
<keyword evidence="1" id="KW-0175">Coiled coil</keyword>
<protein>
    <submittedName>
        <fullName evidence="3">Uncharacterized protein</fullName>
    </submittedName>
</protein>
<gene>
    <name evidence="3" type="ORF">FPOA_01706</name>
</gene>
<keyword evidence="4" id="KW-1185">Reference proteome</keyword>
<evidence type="ECO:0000256" key="2">
    <source>
        <dbReference type="SAM" id="MobiDB-lite"/>
    </source>
</evidence>
<name>A0A1B8B4V7_FUSPO</name>
<feature type="compositionally biased region" description="Polar residues" evidence="2">
    <location>
        <begin position="391"/>
        <end position="414"/>
    </location>
</feature>
<proteinExistence type="predicted"/>
<evidence type="ECO:0000313" key="3">
    <source>
        <dbReference type="EMBL" id="OBS27763.1"/>
    </source>
</evidence>
<dbReference type="OMA" id="TWGHLVA"/>
<feature type="compositionally biased region" description="Polar residues" evidence="2">
    <location>
        <begin position="232"/>
        <end position="247"/>
    </location>
</feature>
<comment type="caution">
    <text evidence="3">The sequence shown here is derived from an EMBL/GenBank/DDBJ whole genome shotgun (WGS) entry which is preliminary data.</text>
</comment>
<accession>A0A1B8B4V7</accession>
<feature type="compositionally biased region" description="Low complexity" evidence="2">
    <location>
        <begin position="180"/>
        <end position="196"/>
    </location>
</feature>
<feature type="compositionally biased region" description="Polar residues" evidence="2">
    <location>
        <begin position="291"/>
        <end position="316"/>
    </location>
</feature>
<feature type="compositionally biased region" description="Acidic residues" evidence="2">
    <location>
        <begin position="141"/>
        <end position="164"/>
    </location>
</feature>
<dbReference type="AlphaFoldDB" id="A0A1B8B4V7"/>
<organism evidence="3 4">
    <name type="scientific">Fusarium poae</name>
    <dbReference type="NCBI Taxonomy" id="36050"/>
    <lineage>
        <taxon>Eukaryota</taxon>
        <taxon>Fungi</taxon>
        <taxon>Dikarya</taxon>
        <taxon>Ascomycota</taxon>
        <taxon>Pezizomycotina</taxon>
        <taxon>Sordariomycetes</taxon>
        <taxon>Hypocreomycetidae</taxon>
        <taxon>Hypocreales</taxon>
        <taxon>Nectriaceae</taxon>
        <taxon>Fusarium</taxon>
    </lineage>
</organism>
<feature type="compositionally biased region" description="Polar residues" evidence="2">
    <location>
        <begin position="254"/>
        <end position="283"/>
    </location>
</feature>
<feature type="region of interest" description="Disordered" evidence="2">
    <location>
        <begin position="109"/>
        <end position="316"/>
    </location>
</feature>
<sequence length="702" mass="78211">MVNPVKPPPGWLALPATATEEEKGYWNEFLEQWQLQERKFAQDEEEWSKISRRLRKEPAGKLYNHYIGKKVPPQDLTWGHLVAALILFGKDQVINSTFGRRIQEKYPRSDITTMQFNKRGPTIRIPAQNNGRGRSRQAESEHEEEDREETEEEEQQQPEQEEQEQQVQQVQQPEQEEPEQQVQQQGQQIQQQQQQEGDGNHRVLEEIQVSAPVSAPVPAPAPTPVPAPVPWNTRNRFTNTTPVQGQEASPHPRQGTTSPRDSARQAQGGESATSFPSRSSSKQPLADPQSDKPQASGPVQNRESPPQPDSNINVISNSDLDTTINVAQENSDSDLRQTHNRMTINSSPGPGDGCDGIYLAEDAVAAANTTTGNVFPSSNFHSIDLTSTELTASSVTDQSRNSRFSSNTSVNRFNGSVFPPSPWSTATSRPTPRKRNIDQVGDDITPRPSPASPAVWASLSNPSSPYVSTFGKPANSTYGHLTNHTGALEQILQRYHQLGGYVISLDGPENEHSRLRDNGTNIIRDIKTWGLEVIESRNRAMAELESLRESNNKFVNSNKDLELANAAKAEADKALDTLVSQFAEHLSDNRKKFDTFRQDVEKSIEENEAKTSRSLHEKLESLEAQMNTTTATLKEDRAKEMEMMQSKLERLEAMLEESTENNKQLEKHISGLTGVVADVGAATGVVHSEQQWNTALAQYGLR</sequence>
<dbReference type="Proteomes" id="UP000091967">
    <property type="component" value="Unassembled WGS sequence"/>
</dbReference>
<feature type="region of interest" description="Disordered" evidence="2">
    <location>
        <begin position="329"/>
        <end position="352"/>
    </location>
</feature>
<reference evidence="3 4" key="1">
    <citation type="submission" date="2016-06" db="EMBL/GenBank/DDBJ databases">
        <title>Living apart together: crosstalk between the core and supernumerary genomes in a fungal plant pathogen.</title>
        <authorList>
            <person name="Vanheule A."/>
            <person name="Audenaert K."/>
            <person name="Warris S."/>
            <person name="Van De Geest H."/>
            <person name="Schijlen E."/>
            <person name="Hofte M."/>
            <person name="De Saeger S."/>
            <person name="Haesaert G."/>
            <person name="Waalwijk C."/>
            <person name="Van Der Lee T."/>
        </authorList>
    </citation>
    <scope>NUCLEOTIDE SEQUENCE [LARGE SCALE GENOMIC DNA]</scope>
    <source>
        <strain evidence="3 4">2516</strain>
    </source>
</reference>
<feature type="coiled-coil region" evidence="1">
    <location>
        <begin position="619"/>
        <end position="668"/>
    </location>
</feature>
<evidence type="ECO:0000313" key="4">
    <source>
        <dbReference type="Proteomes" id="UP000091967"/>
    </source>
</evidence>
<feature type="region of interest" description="Disordered" evidence="2">
    <location>
        <begin position="391"/>
        <end position="454"/>
    </location>
</feature>
<dbReference type="EMBL" id="LYXU01000001">
    <property type="protein sequence ID" value="OBS27763.1"/>
    <property type="molecule type" value="Genomic_DNA"/>
</dbReference>
<feature type="compositionally biased region" description="Pro residues" evidence="2">
    <location>
        <begin position="215"/>
        <end position="229"/>
    </location>
</feature>